<proteinExistence type="predicted"/>
<reference evidence="2" key="1">
    <citation type="submission" date="2018-01" db="EMBL/GenBank/DDBJ databases">
        <authorList>
            <person name="Gatt S.M."/>
            <person name="Isern S."/>
            <person name="Jenkins M."/>
            <person name="Tan A.L."/>
            <person name="Michael S.F."/>
            <person name="Moore R.E."/>
            <person name="Ware V.C."/>
            <person name="Garlena R.A."/>
            <person name="Russell D.A."/>
            <person name="Pope W.H."/>
            <person name="Jacobs-Sera D."/>
            <person name="Hendrix R.W."/>
            <person name="Hatfull G.F."/>
        </authorList>
    </citation>
    <scope>NUCLEOTIDE SEQUENCE [LARGE SCALE GENOMIC DNA]</scope>
</reference>
<dbReference type="Proteomes" id="UP000241185">
    <property type="component" value="Segment"/>
</dbReference>
<evidence type="ECO:0000313" key="2">
    <source>
        <dbReference type="Proteomes" id="UP000241185"/>
    </source>
</evidence>
<gene>
    <name evidence="1" type="ORF">SEA_REM711_61</name>
</gene>
<evidence type="ECO:0000313" key="1">
    <source>
        <dbReference type="EMBL" id="AUV60839.1"/>
    </source>
</evidence>
<organism evidence="1 2">
    <name type="scientific">Mycobacterium phage Rem711</name>
    <dbReference type="NCBI Taxonomy" id="2079285"/>
    <lineage>
        <taxon>Viruses</taxon>
        <taxon>Duplodnaviria</taxon>
        <taxon>Heunggongvirae</taxon>
        <taxon>Uroviricota</taxon>
        <taxon>Caudoviricetes</taxon>
        <taxon>Trigintaduovirus</taxon>
        <taxon>Trigintaduovirus rem711</taxon>
    </lineage>
</organism>
<protein>
    <submittedName>
        <fullName evidence="1">Uncharacterized protein</fullName>
    </submittedName>
</protein>
<accession>A0A2K9VF38</accession>
<dbReference type="EMBL" id="MG770216">
    <property type="protein sequence ID" value="AUV60839.1"/>
    <property type="molecule type" value="Genomic_DNA"/>
</dbReference>
<name>A0A2K9VF38_9CAUD</name>
<sequence>MTHPDTDPDNPVNAMNGDEFPLPAVLTVLVGSNDRPFCTLGNLYRILGFLLKDRSVDPDDPDARGIPRAELIDEAIDVCRPWIVKQRPDLAVVAKTRATTDTGILSWIAEQESRFGATVTLAPLPKGGSK</sequence>
<keyword evidence="2" id="KW-1185">Reference proteome</keyword>